<reference evidence="2" key="1">
    <citation type="submission" date="2017-07" db="EMBL/GenBank/DDBJ databases">
        <authorList>
            <person name="Mikheyev A."/>
            <person name="Grau M."/>
        </authorList>
    </citation>
    <scope>NUCLEOTIDE SEQUENCE</scope>
    <source>
        <tissue evidence="2">Venom_gland</tissue>
    </source>
</reference>
<dbReference type="AlphaFoldDB" id="A0A2D4GQU4"/>
<keyword evidence="1" id="KW-1133">Transmembrane helix</keyword>
<keyword evidence="1" id="KW-0472">Membrane</keyword>
<reference evidence="2" key="2">
    <citation type="submission" date="2017-11" db="EMBL/GenBank/DDBJ databases">
        <title>Coralsnake Venomics: Analyses of Venom Gland Transcriptomes and Proteomes of Six Brazilian Taxa.</title>
        <authorList>
            <person name="Aird S.D."/>
            <person name="Jorge da Silva N."/>
            <person name="Qiu L."/>
            <person name="Villar-Briones A."/>
            <person name="Aparecida-Saddi V."/>
            <person name="Campos-Telles M.P."/>
            <person name="Grau M."/>
            <person name="Mikheyev A.S."/>
        </authorList>
    </citation>
    <scope>NUCLEOTIDE SEQUENCE</scope>
    <source>
        <tissue evidence="2">Venom_gland</tissue>
    </source>
</reference>
<evidence type="ECO:0000313" key="2">
    <source>
        <dbReference type="EMBL" id="LAA62111.1"/>
    </source>
</evidence>
<evidence type="ECO:0000256" key="1">
    <source>
        <dbReference type="SAM" id="Phobius"/>
    </source>
</evidence>
<keyword evidence="1" id="KW-0812">Transmembrane</keyword>
<accession>A0A2D4GQU4</accession>
<organism evidence="2">
    <name type="scientific">Micrurus corallinus</name>
    <name type="common">Brazilian coral snake</name>
    <dbReference type="NCBI Taxonomy" id="54390"/>
    <lineage>
        <taxon>Eukaryota</taxon>
        <taxon>Metazoa</taxon>
        <taxon>Chordata</taxon>
        <taxon>Craniata</taxon>
        <taxon>Vertebrata</taxon>
        <taxon>Euteleostomi</taxon>
        <taxon>Lepidosauria</taxon>
        <taxon>Squamata</taxon>
        <taxon>Bifurcata</taxon>
        <taxon>Unidentata</taxon>
        <taxon>Episquamata</taxon>
        <taxon>Toxicofera</taxon>
        <taxon>Serpentes</taxon>
        <taxon>Colubroidea</taxon>
        <taxon>Elapidae</taxon>
        <taxon>Elapinae</taxon>
        <taxon>Micrurus</taxon>
    </lineage>
</organism>
<feature type="transmembrane region" description="Helical" evidence="1">
    <location>
        <begin position="12"/>
        <end position="31"/>
    </location>
</feature>
<name>A0A2D4GQU4_MICCO</name>
<sequence length="101" mass="11647">MTINHQEEARLVFITVVLHLAPSALLILPTYNQPDSTIKDQNFLTFLRKMQITNYEVKGHIIFTIVGSKEIALTHNHQRFFKLTNASSAVHFQMFFCQNSP</sequence>
<protein>
    <submittedName>
        <fullName evidence="2">Uncharacterized protein</fullName>
    </submittedName>
</protein>
<dbReference type="EMBL" id="IACJ01146261">
    <property type="protein sequence ID" value="LAA62111.1"/>
    <property type="molecule type" value="Transcribed_RNA"/>
</dbReference>
<proteinExistence type="predicted"/>